<proteinExistence type="predicted"/>
<evidence type="ECO:0000313" key="2">
    <source>
        <dbReference type="Proteomes" id="UP000053902"/>
    </source>
</evidence>
<dbReference type="HOGENOM" id="CLU_125018_1_1_6"/>
<dbReference type="InterPro" id="IPR018673">
    <property type="entry name" value="DUF2141"/>
</dbReference>
<name>A0A078LRS2_9PSED</name>
<evidence type="ECO:0000313" key="1">
    <source>
        <dbReference type="EMBL" id="CDZ95183.1"/>
    </source>
</evidence>
<accession>A0A078LRS2</accession>
<sequence length="156" mass="16672">MVAIMPQQINLNVTRAWLAAGLVTLGMGAAQAAEIRLQVAGLSEGMLHAQLHAVEAGDWDAPVRQASGKPGLLVFDDVPPGRYAIELFVDLNGNGELDVSPRGIPREPFGFSNNPRLKRSKPALQDCAFEHGEEPSEVIVELQGPALARDAARTVD</sequence>
<dbReference type="STRING" id="1499686.BN1079_02516"/>
<reference evidence="1 2" key="1">
    <citation type="submission" date="2014-07" db="EMBL/GenBank/DDBJ databases">
        <authorList>
            <person name="Urmite Genomes Urmite Genomes"/>
        </authorList>
    </citation>
    <scope>NUCLEOTIDE SEQUENCE [LARGE SCALE GENOMIC DNA]</scope>
    <source>
        <strain evidence="1 2">20_BN</strain>
    </source>
</reference>
<evidence type="ECO:0008006" key="3">
    <source>
        <dbReference type="Google" id="ProtNLM"/>
    </source>
</evidence>
<gene>
    <name evidence="1" type="ORF">BN1079_02516</name>
</gene>
<dbReference type="AlphaFoldDB" id="A0A078LRS2"/>
<protein>
    <recommendedName>
        <fullName evidence="3">DUF2141 domain-containing protein</fullName>
    </recommendedName>
</protein>
<organism evidence="1 2">
    <name type="scientific">Pseudomonas saudiphocaensis</name>
    <dbReference type="NCBI Taxonomy" id="1499686"/>
    <lineage>
        <taxon>Bacteria</taxon>
        <taxon>Pseudomonadati</taxon>
        <taxon>Pseudomonadota</taxon>
        <taxon>Gammaproteobacteria</taxon>
        <taxon>Pseudomonadales</taxon>
        <taxon>Pseudomonadaceae</taxon>
        <taxon>Pseudomonas</taxon>
    </lineage>
</organism>
<dbReference type="Proteomes" id="UP000053902">
    <property type="component" value="Unassembled WGS sequence"/>
</dbReference>
<dbReference type="Pfam" id="PF09912">
    <property type="entry name" value="DUF2141"/>
    <property type="match status" value="1"/>
</dbReference>
<keyword evidence="2" id="KW-1185">Reference proteome</keyword>
<dbReference type="EMBL" id="CCSF01000001">
    <property type="protein sequence ID" value="CDZ95183.1"/>
    <property type="molecule type" value="Genomic_DNA"/>
</dbReference>
<dbReference type="eggNOG" id="COG4704">
    <property type="taxonomic scope" value="Bacteria"/>
</dbReference>